<evidence type="ECO:0000313" key="7">
    <source>
        <dbReference type="EnsemblMetazoa" id="AATE010562-PA.1"/>
    </source>
</evidence>
<evidence type="ECO:0000256" key="4">
    <source>
        <dbReference type="SAM" id="MobiDB-lite"/>
    </source>
</evidence>
<dbReference type="PANTHER" id="PTHR21737">
    <property type="entry name" value="POLYGLUTAMINE BINDING PROTEIN 1/MARVEL MEMBRANE-ASSOCIATING DOMAIN CONTAINING 3"/>
    <property type="match status" value="1"/>
</dbReference>
<evidence type="ECO:0000256" key="1">
    <source>
        <dbReference type="ARBA" id="ARBA00006895"/>
    </source>
</evidence>
<dbReference type="EnsemblMetazoa" id="AATE008956-RA">
    <property type="protein sequence ID" value="AATE008956-PA.1"/>
    <property type="gene ID" value="AATE008956"/>
</dbReference>
<accession>A0A182J3B1</accession>
<dbReference type="VEuPathDB" id="VectorBase:AATE008956"/>
<dbReference type="EnsemblMetazoa" id="AATE010562-RA">
    <property type="protein sequence ID" value="AATE010562-PA.1"/>
    <property type="gene ID" value="AATE010562"/>
</dbReference>
<reference evidence="7" key="1">
    <citation type="submission" date="2022-08" db="UniProtKB">
        <authorList>
            <consortium name="EnsemblMetazoa"/>
        </authorList>
    </citation>
    <scope>IDENTIFICATION</scope>
    <source>
        <strain evidence="7">EBRO</strain>
    </source>
</reference>
<comment type="similarity">
    <text evidence="1">Belongs to the CACTIN family.</text>
</comment>
<dbReference type="SMART" id="SM01050">
    <property type="entry name" value="CactinC_cactus"/>
    <property type="match status" value="1"/>
</dbReference>
<feature type="domain" description="Splicing factor Cactin C-terminal" evidence="5">
    <location>
        <begin position="425"/>
        <end position="549"/>
    </location>
</feature>
<evidence type="ECO:0000256" key="2">
    <source>
        <dbReference type="ARBA" id="ARBA00034534"/>
    </source>
</evidence>
<dbReference type="GO" id="GO:0005737">
    <property type="term" value="C:cytoplasm"/>
    <property type="evidence" value="ECO:0007669"/>
    <property type="project" value="TreeGrafter"/>
</dbReference>
<keyword evidence="3" id="KW-0175">Coiled coil</keyword>
<dbReference type="Pfam" id="PF09732">
    <property type="entry name" value="CactinC_cactus"/>
    <property type="match status" value="1"/>
</dbReference>
<dbReference type="STRING" id="41427.A0A182J3B1"/>
<dbReference type="VEuPathDB" id="VectorBase:AATE010562"/>
<feature type="compositionally biased region" description="Polar residues" evidence="4">
    <location>
        <begin position="306"/>
        <end position="329"/>
    </location>
</feature>
<feature type="coiled-coil region" evidence="3">
    <location>
        <begin position="37"/>
        <end position="64"/>
    </location>
</feature>
<dbReference type="InterPro" id="IPR018816">
    <property type="entry name" value="Cactin_central"/>
</dbReference>
<evidence type="ECO:0000256" key="3">
    <source>
        <dbReference type="SAM" id="Coils"/>
    </source>
</evidence>
<dbReference type="InterPro" id="IPR019134">
    <property type="entry name" value="Cactin_C"/>
</dbReference>
<name>A0A182J3B1_ANOAO</name>
<dbReference type="AlphaFoldDB" id="A0A182J3B1"/>
<proteinExistence type="inferred from homology"/>
<protein>
    <recommendedName>
        <fullName evidence="2">Splicing factor Cactin</fullName>
    </recommendedName>
</protein>
<dbReference type="GO" id="GO:0045292">
    <property type="term" value="P:mRNA cis splicing, via spliceosome"/>
    <property type="evidence" value="ECO:0007669"/>
    <property type="project" value="TreeGrafter"/>
</dbReference>
<feature type="domain" description="Splicing factor cactin central" evidence="6">
    <location>
        <begin position="72"/>
        <end position="262"/>
    </location>
</feature>
<dbReference type="PANTHER" id="PTHR21737:SF4">
    <property type="entry name" value="SPLICING FACTOR CACTIN"/>
    <property type="match status" value="1"/>
</dbReference>
<dbReference type="GO" id="GO:0005681">
    <property type="term" value="C:spliceosomal complex"/>
    <property type="evidence" value="ECO:0007669"/>
    <property type="project" value="TreeGrafter"/>
</dbReference>
<feature type="region of interest" description="Disordered" evidence="4">
    <location>
        <begin position="278"/>
        <end position="331"/>
    </location>
</feature>
<organism evidence="7">
    <name type="scientific">Anopheles atroparvus</name>
    <name type="common">European mosquito</name>
    <dbReference type="NCBI Taxonomy" id="41427"/>
    <lineage>
        <taxon>Eukaryota</taxon>
        <taxon>Metazoa</taxon>
        <taxon>Ecdysozoa</taxon>
        <taxon>Arthropoda</taxon>
        <taxon>Hexapoda</taxon>
        <taxon>Insecta</taxon>
        <taxon>Pterygota</taxon>
        <taxon>Neoptera</taxon>
        <taxon>Endopterygota</taxon>
        <taxon>Diptera</taxon>
        <taxon>Nematocera</taxon>
        <taxon>Culicoidea</taxon>
        <taxon>Culicidae</taxon>
        <taxon>Anophelinae</taxon>
        <taxon>Anopheles</taxon>
    </lineage>
</organism>
<evidence type="ECO:0000259" key="5">
    <source>
        <dbReference type="Pfam" id="PF09732"/>
    </source>
</evidence>
<dbReference type="Pfam" id="PF10312">
    <property type="entry name" value="Cactin_mid"/>
    <property type="match status" value="1"/>
</dbReference>
<sequence length="549" mass="65417">MWGDHGEKSAPFVWKKKLEKQGLKDISRKELEALNRRTQLENVIELDKIKKRRLEREHQQQQREDDMYLMQRSKEAAQFDEWQRQEETFHLEQAKLRSKIRIQDGRAKPIDLLAQYISEQNLEESIEMQMHEPYTYLNGLGLDDLEDLLVDIKVYNELEKGKNLDFWTDLTIIVDDEIHKLRKVEAEKQRIATGRREGIHQSVAKDVTQIFRGKTAQQLDDLKKKIEDKINSQQDGLDIGYWESLLSQLKAHMARARLRDRHQDNLRSKLELLKKEQEIQVKKEEQTDDEEAGPSGMASKSAVQVDESSMDSTTAHSESEMPSNRPSDNQETDLLDECFEMYKKGGYEPKYLQPGDMEQGIEIITEEKDEEILDTLRQKVLGINQEEELYSREEMLLRKEARRGMDNDEAEFSVETRVDSQVYLWSDKYRPRKPRYFNRVHTGFEWNKYNQTHYDMDNPPPKIVQGYKFNIFYPDLINKNTTPQYFLTACSDNGDFATLRFHAGPPYEDIAFKIVNREWEFSYKRGFRCQFQNNIFQLWFHFKRYRYRR</sequence>
<evidence type="ECO:0000259" key="6">
    <source>
        <dbReference type="Pfam" id="PF10312"/>
    </source>
</evidence>